<name>A0A7H8R5P0_TALRU</name>
<evidence type="ECO:0000259" key="1">
    <source>
        <dbReference type="PROSITE" id="PS50181"/>
    </source>
</evidence>
<dbReference type="SUPFAM" id="SSF48403">
    <property type="entry name" value="Ankyrin repeat"/>
    <property type="match status" value="1"/>
</dbReference>
<reference evidence="3" key="1">
    <citation type="submission" date="2020-06" db="EMBL/GenBank/DDBJ databases">
        <title>A chromosome-scale genome assembly of Talaromyces rugulosus W13939.</title>
        <authorList>
            <person name="Wang B."/>
            <person name="Guo L."/>
            <person name="Ye K."/>
            <person name="Wang L."/>
        </authorList>
    </citation>
    <scope>NUCLEOTIDE SEQUENCE [LARGE SCALE GENOMIC DNA]</scope>
    <source>
        <strain evidence="3">W13939</strain>
    </source>
</reference>
<proteinExistence type="predicted"/>
<dbReference type="KEGG" id="trg:TRUGW13939_08847"/>
<keyword evidence="3" id="KW-1185">Reference proteome</keyword>
<dbReference type="Proteomes" id="UP000509510">
    <property type="component" value="Chromosome V"/>
</dbReference>
<dbReference type="Pfam" id="PF12937">
    <property type="entry name" value="F-box-like"/>
    <property type="match status" value="1"/>
</dbReference>
<evidence type="ECO:0000313" key="3">
    <source>
        <dbReference type="Proteomes" id="UP000509510"/>
    </source>
</evidence>
<dbReference type="SUPFAM" id="SSF81383">
    <property type="entry name" value="F-box domain"/>
    <property type="match status" value="1"/>
</dbReference>
<protein>
    <recommendedName>
        <fullName evidence="1">F-box domain-containing protein</fullName>
    </recommendedName>
</protein>
<dbReference type="RefSeq" id="XP_035347866.1">
    <property type="nucleotide sequence ID" value="XM_035491973.1"/>
</dbReference>
<gene>
    <name evidence="2" type="ORF">TRUGW13939_08847</name>
</gene>
<feature type="domain" description="F-box" evidence="1">
    <location>
        <begin position="1"/>
        <end position="46"/>
    </location>
</feature>
<organism evidence="2 3">
    <name type="scientific">Talaromyces rugulosus</name>
    <name type="common">Penicillium rugulosum</name>
    <dbReference type="NCBI Taxonomy" id="121627"/>
    <lineage>
        <taxon>Eukaryota</taxon>
        <taxon>Fungi</taxon>
        <taxon>Dikarya</taxon>
        <taxon>Ascomycota</taxon>
        <taxon>Pezizomycotina</taxon>
        <taxon>Eurotiomycetes</taxon>
        <taxon>Eurotiomycetidae</taxon>
        <taxon>Eurotiales</taxon>
        <taxon>Trichocomaceae</taxon>
        <taxon>Talaromyces</taxon>
        <taxon>Talaromyces sect. Islandici</taxon>
    </lineage>
</organism>
<dbReference type="PROSITE" id="PS50181">
    <property type="entry name" value="FBOX"/>
    <property type="match status" value="1"/>
</dbReference>
<evidence type="ECO:0000313" key="2">
    <source>
        <dbReference type="EMBL" id="QKX61692.1"/>
    </source>
</evidence>
<dbReference type="Gene3D" id="1.25.40.20">
    <property type="entry name" value="Ankyrin repeat-containing domain"/>
    <property type="match status" value="1"/>
</dbReference>
<dbReference type="EMBL" id="CP055902">
    <property type="protein sequence ID" value="QKX61692.1"/>
    <property type="molecule type" value="Genomic_DNA"/>
</dbReference>
<sequence length="303" mass="34799">MGELLRMPKEIWLIVTDSLESEDLVRLSLTCRRVQTIAEERLYRQCNLEQVISWAWETWIRNKTFEKLVHYRKGPGRREWIFRDIPVLMSAALQVKRDAVNLLLKNDFVVTKEAISFLLSQGRQQDIISTLINGALYGYDALVKMMVKCISGLESAEVDKYGVKKVGALDIFQAASLDRPEITKSISLILPRRMRQSQLYTALVFGINTGMLDDGQKVKAVKSLLAHGAKPVDGRHEKPLELAVRWGYDEIVSILFQGRKFNSRSESHRKAWRIAKRRGHNNILKTLLPEHRVSTRQLSSQLT</sequence>
<dbReference type="GeneID" id="55996332"/>
<dbReference type="InterPro" id="IPR001810">
    <property type="entry name" value="F-box_dom"/>
</dbReference>
<dbReference type="OrthoDB" id="2522477at2759"/>
<dbReference type="InterPro" id="IPR036770">
    <property type="entry name" value="Ankyrin_rpt-contain_sf"/>
</dbReference>
<accession>A0A7H8R5P0</accession>
<dbReference type="AlphaFoldDB" id="A0A7H8R5P0"/>
<dbReference type="InterPro" id="IPR036047">
    <property type="entry name" value="F-box-like_dom_sf"/>
</dbReference>